<feature type="domain" description="TonB-dependent receptor-like beta-barrel" evidence="6">
    <location>
        <begin position="316"/>
        <end position="799"/>
    </location>
</feature>
<dbReference type="GO" id="GO:0009279">
    <property type="term" value="C:cell outer membrane"/>
    <property type="evidence" value="ECO:0007669"/>
    <property type="project" value="UniProtKB-SubCell"/>
</dbReference>
<dbReference type="AlphaFoldDB" id="A0A511BAF3"/>
<keyword evidence="2 4" id="KW-0472">Membrane</keyword>
<evidence type="ECO:0000256" key="1">
    <source>
        <dbReference type="ARBA" id="ARBA00004442"/>
    </source>
</evidence>
<organism evidence="8 9">
    <name type="scientific">Gluconobacter kanchanaburiensis NBRC 103587</name>
    <dbReference type="NCBI Taxonomy" id="1307948"/>
    <lineage>
        <taxon>Bacteria</taxon>
        <taxon>Pseudomonadati</taxon>
        <taxon>Pseudomonadota</taxon>
        <taxon>Alphaproteobacteria</taxon>
        <taxon>Acetobacterales</taxon>
        <taxon>Acetobacteraceae</taxon>
        <taxon>Gluconobacter</taxon>
    </lineage>
</organism>
<dbReference type="Gene3D" id="2.170.130.10">
    <property type="entry name" value="TonB-dependent receptor, plug domain"/>
    <property type="match status" value="1"/>
</dbReference>
<dbReference type="EMBL" id="BJVA01000025">
    <property type="protein sequence ID" value="GEK97406.1"/>
    <property type="molecule type" value="Genomic_DNA"/>
</dbReference>
<sequence length="841" mass="90827">MKTKHMVAGLLFGLDFGTNAFVDSARAADPAPLPSHSRKTSAKAAQVSALSQSKSSSESISVIGAQASAMSALSNMTPRHSTTNVEVVTAKQLLATGQTSVLAALAQTVPAVNSPPAGGIGSNNVARIMILRNLGPDETLILVNGKRRHVGANFNYNTGPATGSEPADISLIPLSAVDHVEIITEGATALYGQDAIGGAVNIVLKTGAHHGSVTLQDSGYYAGDGVGIDGYGDYGVALGHNGGYMDFAAQVTHQQPTNRSGLNTTQKYFSLPNGQRDPRESIIGNDVNRIQGLSRSMLETFSANGSIPLSNDVELYNTTTYSHRDVDAPGFFRTSNNDSNVRAIFPNGFSPHLTAEENDFQVNGGLRGKNLLGWSWDLYTTYGRDQLRFGAYDTISPTYGLDSQTKFYNGTDISSELTSGFKASRHYNLGFLPKPLGVEFGGEYRHDTFQMTQGDTQSWGNGGVPILDGPDKGQLASPGASAYAGTPPSAAGNHYRDIFDGHVNFDAWATKKWEWTAGGHAVNYSDTITAYTGSVGTRYNFSKRWAVRGNINSGYRPPSLGGLYYSTISSTPSYTTAYEASNSAVTRLLGGEGRKGEYSRSYSIGIDATPVDNFHLTANLYRIGINDRLESTSNFGGTAIESLLQEQGISGVRFVQYYTNPVDTVTNGGDINATYLWHLPQGHSLEFGVYVNIADTEISRYRKTPAILAAYGQSYYNQFSQNDLLRTSPKNRETLSLTWHKGRYTVSVQELRYGSVIFIVSPTQASSLWTHVRPQWNTNINLDVALTKKWHVSVGANNLFDKYPTQVNPAAAAPTGSYRYATYSPSGFMGGYYYAKASFNF</sequence>
<accession>A0A511BAF3</accession>
<reference evidence="8 9" key="1">
    <citation type="submission" date="2019-07" db="EMBL/GenBank/DDBJ databases">
        <title>Whole genome shotgun sequence of Gluconobacter kanchanaburiensis NBRC 103587.</title>
        <authorList>
            <person name="Hosoyama A."/>
            <person name="Uohara A."/>
            <person name="Ohji S."/>
            <person name="Ichikawa N."/>
        </authorList>
    </citation>
    <scope>NUCLEOTIDE SEQUENCE [LARGE SCALE GENOMIC DNA]</scope>
    <source>
        <strain evidence="8 9">NBRC 103587</strain>
    </source>
</reference>
<keyword evidence="9" id="KW-1185">Reference proteome</keyword>
<evidence type="ECO:0000256" key="4">
    <source>
        <dbReference type="RuleBase" id="RU003357"/>
    </source>
</evidence>
<dbReference type="InterPro" id="IPR037066">
    <property type="entry name" value="Plug_dom_sf"/>
</dbReference>
<dbReference type="Pfam" id="PF00593">
    <property type="entry name" value="TonB_dep_Rec_b-barrel"/>
    <property type="match status" value="1"/>
</dbReference>
<name>A0A511BAF3_9PROT</name>
<feature type="compositionally biased region" description="Polar residues" evidence="5">
    <location>
        <begin position="257"/>
        <end position="268"/>
    </location>
</feature>
<dbReference type="Proteomes" id="UP000321079">
    <property type="component" value="Unassembled WGS sequence"/>
</dbReference>
<evidence type="ECO:0000256" key="5">
    <source>
        <dbReference type="SAM" id="MobiDB-lite"/>
    </source>
</evidence>
<gene>
    <name evidence="8" type="primary">bfeA</name>
    <name evidence="8" type="ORF">GKA01_26030</name>
</gene>
<dbReference type="InterPro" id="IPR012910">
    <property type="entry name" value="Plug_dom"/>
</dbReference>
<evidence type="ECO:0000259" key="6">
    <source>
        <dbReference type="Pfam" id="PF00593"/>
    </source>
</evidence>
<dbReference type="RefSeq" id="WP_228120076.1">
    <property type="nucleotide sequence ID" value="NZ_BARK01000035.1"/>
</dbReference>
<keyword evidence="4" id="KW-0798">TonB box</keyword>
<proteinExistence type="inferred from homology"/>
<comment type="caution">
    <text evidence="8">The sequence shown here is derived from an EMBL/GenBank/DDBJ whole genome shotgun (WGS) entry which is preliminary data.</text>
</comment>
<dbReference type="PANTHER" id="PTHR47234">
    <property type="match status" value="1"/>
</dbReference>
<comment type="subcellular location">
    <subcellularLocation>
        <location evidence="1 4">Cell outer membrane</location>
    </subcellularLocation>
</comment>
<keyword evidence="3" id="KW-0998">Cell outer membrane</keyword>
<evidence type="ECO:0000256" key="2">
    <source>
        <dbReference type="ARBA" id="ARBA00023136"/>
    </source>
</evidence>
<protein>
    <submittedName>
        <fullName evidence="8">Ligand-gated channel</fullName>
    </submittedName>
</protein>
<dbReference type="SUPFAM" id="SSF56935">
    <property type="entry name" value="Porins"/>
    <property type="match status" value="1"/>
</dbReference>
<dbReference type="Gene3D" id="2.40.170.20">
    <property type="entry name" value="TonB-dependent receptor, beta-barrel domain"/>
    <property type="match status" value="1"/>
</dbReference>
<feature type="domain" description="TonB-dependent receptor plug" evidence="7">
    <location>
        <begin position="79"/>
        <end position="199"/>
    </location>
</feature>
<dbReference type="PANTHER" id="PTHR47234:SF3">
    <property type="entry name" value="SECRETIN_TONB SHORT N-TERMINAL DOMAIN-CONTAINING PROTEIN"/>
    <property type="match status" value="1"/>
</dbReference>
<comment type="similarity">
    <text evidence="4">Belongs to the TonB-dependent receptor family.</text>
</comment>
<evidence type="ECO:0000313" key="8">
    <source>
        <dbReference type="EMBL" id="GEK97406.1"/>
    </source>
</evidence>
<evidence type="ECO:0000259" key="7">
    <source>
        <dbReference type="Pfam" id="PF07715"/>
    </source>
</evidence>
<feature type="region of interest" description="Disordered" evidence="5">
    <location>
        <begin position="257"/>
        <end position="277"/>
    </location>
</feature>
<dbReference type="InterPro" id="IPR000531">
    <property type="entry name" value="Beta-barrel_TonB"/>
</dbReference>
<evidence type="ECO:0000256" key="3">
    <source>
        <dbReference type="ARBA" id="ARBA00023237"/>
    </source>
</evidence>
<dbReference type="InterPro" id="IPR036942">
    <property type="entry name" value="Beta-barrel_TonB_sf"/>
</dbReference>
<evidence type="ECO:0000313" key="9">
    <source>
        <dbReference type="Proteomes" id="UP000321079"/>
    </source>
</evidence>
<dbReference type="Pfam" id="PF07715">
    <property type="entry name" value="Plug"/>
    <property type="match status" value="1"/>
</dbReference>